<evidence type="ECO:0000313" key="1">
    <source>
        <dbReference type="EMBL" id="OMJ85982.1"/>
    </source>
</evidence>
<keyword evidence="2" id="KW-1185">Reference proteome</keyword>
<dbReference type="OrthoDB" id="288611at2759"/>
<protein>
    <submittedName>
        <fullName evidence="1">Uncharacterized protein</fullName>
    </submittedName>
</protein>
<reference evidence="1 2" key="1">
    <citation type="submission" date="2016-11" db="EMBL/GenBank/DDBJ databases">
        <title>The macronuclear genome of Stentor coeruleus: a giant cell with tiny introns.</title>
        <authorList>
            <person name="Slabodnick M."/>
            <person name="Ruby J.G."/>
            <person name="Reiff S.B."/>
            <person name="Swart E.C."/>
            <person name="Gosai S."/>
            <person name="Prabakaran S."/>
            <person name="Witkowska E."/>
            <person name="Larue G.E."/>
            <person name="Fisher S."/>
            <person name="Freeman R.M."/>
            <person name="Gunawardena J."/>
            <person name="Chu W."/>
            <person name="Stover N.A."/>
            <person name="Gregory B.D."/>
            <person name="Nowacki M."/>
            <person name="Derisi J."/>
            <person name="Roy S.W."/>
            <person name="Marshall W.F."/>
            <person name="Sood P."/>
        </authorList>
    </citation>
    <scope>NUCLEOTIDE SEQUENCE [LARGE SCALE GENOMIC DNA]</scope>
    <source>
        <strain evidence="1">WM001</strain>
    </source>
</reference>
<proteinExistence type="predicted"/>
<gene>
    <name evidence="1" type="ORF">SteCoe_12620</name>
</gene>
<dbReference type="EMBL" id="MPUH01000220">
    <property type="protein sequence ID" value="OMJ85982.1"/>
    <property type="molecule type" value="Genomic_DNA"/>
</dbReference>
<accession>A0A1R2CAG0</accession>
<dbReference type="Proteomes" id="UP000187209">
    <property type="component" value="Unassembled WGS sequence"/>
</dbReference>
<organism evidence="1 2">
    <name type="scientific">Stentor coeruleus</name>
    <dbReference type="NCBI Taxonomy" id="5963"/>
    <lineage>
        <taxon>Eukaryota</taxon>
        <taxon>Sar</taxon>
        <taxon>Alveolata</taxon>
        <taxon>Ciliophora</taxon>
        <taxon>Postciliodesmatophora</taxon>
        <taxon>Heterotrichea</taxon>
        <taxon>Heterotrichida</taxon>
        <taxon>Stentoridae</taxon>
        <taxon>Stentor</taxon>
    </lineage>
</organism>
<evidence type="ECO:0000313" key="2">
    <source>
        <dbReference type="Proteomes" id="UP000187209"/>
    </source>
</evidence>
<sequence length="253" mass="28962">MCIYNSLCQENEEMCMCKYDFAIKMIIATYPNICYSYNSSIILQYFIQSCEAQTETIKYLYNVISEILDTFSAEPQKSVPNLIVNKSDVSYSTTSKSELINLLCKGENNQAFSLQLNYDIPKPIYKDRFFKIGAKIVDNFGKDVELPNRICIRLALFTKDSPPKQLILAATGEKILRGTIETQGNSTFVFNKVAIQNVSSHYLSGTLFLVAIPEDLFLIKPMIIEDIIIKARKMKEDILIKKRKLEDSYDEDD</sequence>
<dbReference type="AlphaFoldDB" id="A0A1R2CAG0"/>
<comment type="caution">
    <text evidence="1">The sequence shown here is derived from an EMBL/GenBank/DDBJ whole genome shotgun (WGS) entry which is preliminary data.</text>
</comment>
<name>A0A1R2CAG0_9CILI</name>